<evidence type="ECO:0000256" key="1">
    <source>
        <dbReference type="ARBA" id="ARBA00004123"/>
    </source>
</evidence>
<dbReference type="OrthoDB" id="346673at2759"/>
<dbReference type="GO" id="GO:0003688">
    <property type="term" value="F:DNA replication origin binding"/>
    <property type="evidence" value="ECO:0007669"/>
    <property type="project" value="UniProtKB-UniRule"/>
</dbReference>
<dbReference type="InterPro" id="IPR056772">
    <property type="entry name" value="RecA-like_ORC2"/>
</dbReference>
<evidence type="ECO:0000256" key="2">
    <source>
        <dbReference type="ARBA" id="ARBA00007421"/>
    </source>
</evidence>
<protein>
    <recommendedName>
        <fullName evidence="5">Origin recognition complex subunit 2</fullName>
    </recommendedName>
</protein>
<name>A0A3N4IMW8_ASCIM</name>
<feature type="domain" description="Origin recognition complex subunit 2 winged-helix" evidence="8">
    <location>
        <begin position="428"/>
        <end position="487"/>
    </location>
</feature>
<comment type="similarity">
    <text evidence="2 5">Belongs to the ORC2 family.</text>
</comment>
<evidence type="ECO:0000256" key="5">
    <source>
        <dbReference type="RuleBase" id="RU368084"/>
    </source>
</evidence>
<dbReference type="InterPro" id="IPR007220">
    <property type="entry name" value="ORC2"/>
</dbReference>
<feature type="compositionally biased region" description="Acidic residues" evidence="6">
    <location>
        <begin position="45"/>
        <end position="55"/>
    </location>
</feature>
<dbReference type="Pfam" id="PF24882">
    <property type="entry name" value="WHD_ORC2"/>
    <property type="match status" value="1"/>
</dbReference>
<dbReference type="GO" id="GO:0005664">
    <property type="term" value="C:nuclear origin of replication recognition complex"/>
    <property type="evidence" value="ECO:0007669"/>
    <property type="project" value="UniProtKB-UniRule"/>
</dbReference>
<proteinExistence type="inferred from homology"/>
<evidence type="ECO:0000313" key="10">
    <source>
        <dbReference type="Proteomes" id="UP000275078"/>
    </source>
</evidence>
<dbReference type="PANTHER" id="PTHR14052">
    <property type="entry name" value="ORIGIN RECOGNITION COMPLEX SUBUNIT 2"/>
    <property type="match status" value="1"/>
</dbReference>
<evidence type="ECO:0000259" key="8">
    <source>
        <dbReference type="Pfam" id="PF24882"/>
    </source>
</evidence>
<gene>
    <name evidence="9" type="ORF">BJ508DRAFT_372314</name>
</gene>
<dbReference type="GO" id="GO:0006260">
    <property type="term" value="P:DNA replication"/>
    <property type="evidence" value="ECO:0007669"/>
    <property type="project" value="UniProtKB-UniRule"/>
</dbReference>
<evidence type="ECO:0000313" key="9">
    <source>
        <dbReference type="EMBL" id="RPA87229.1"/>
    </source>
</evidence>
<keyword evidence="3 5" id="KW-0235">DNA replication</keyword>
<comment type="function">
    <text evidence="5">Component of the origin recognition complex (ORC) that binds origins of replication. DNA-binding is ATP-dependent. ORC is required to assemble the pre-replication complex necessary to initiate DNA replication.</text>
</comment>
<feature type="compositionally biased region" description="Basic and acidic residues" evidence="6">
    <location>
        <begin position="115"/>
        <end position="132"/>
    </location>
</feature>
<evidence type="ECO:0000256" key="4">
    <source>
        <dbReference type="ARBA" id="ARBA00023242"/>
    </source>
</evidence>
<keyword evidence="10" id="KW-1185">Reference proteome</keyword>
<feature type="domain" description="Origin recognition complex subunit 2 RecA-like" evidence="7">
    <location>
        <begin position="195"/>
        <end position="361"/>
    </location>
</feature>
<evidence type="ECO:0000256" key="3">
    <source>
        <dbReference type="ARBA" id="ARBA00022705"/>
    </source>
</evidence>
<dbReference type="EMBL" id="ML119647">
    <property type="protein sequence ID" value="RPA87229.1"/>
    <property type="molecule type" value="Genomic_DNA"/>
</dbReference>
<dbReference type="AlphaFoldDB" id="A0A3N4IMW8"/>
<accession>A0A3N4IMW8</accession>
<dbReference type="Pfam" id="PF04084">
    <property type="entry name" value="RecA-like_ORC2"/>
    <property type="match status" value="1"/>
</dbReference>
<reference evidence="9 10" key="1">
    <citation type="journal article" date="2018" name="Nat. Ecol. Evol.">
        <title>Pezizomycetes genomes reveal the molecular basis of ectomycorrhizal truffle lifestyle.</title>
        <authorList>
            <person name="Murat C."/>
            <person name="Payen T."/>
            <person name="Noel B."/>
            <person name="Kuo A."/>
            <person name="Morin E."/>
            <person name="Chen J."/>
            <person name="Kohler A."/>
            <person name="Krizsan K."/>
            <person name="Balestrini R."/>
            <person name="Da Silva C."/>
            <person name="Montanini B."/>
            <person name="Hainaut M."/>
            <person name="Levati E."/>
            <person name="Barry K.W."/>
            <person name="Belfiori B."/>
            <person name="Cichocki N."/>
            <person name="Clum A."/>
            <person name="Dockter R.B."/>
            <person name="Fauchery L."/>
            <person name="Guy J."/>
            <person name="Iotti M."/>
            <person name="Le Tacon F."/>
            <person name="Lindquist E.A."/>
            <person name="Lipzen A."/>
            <person name="Malagnac F."/>
            <person name="Mello A."/>
            <person name="Molinier V."/>
            <person name="Miyauchi S."/>
            <person name="Poulain J."/>
            <person name="Riccioni C."/>
            <person name="Rubini A."/>
            <person name="Sitrit Y."/>
            <person name="Splivallo R."/>
            <person name="Traeger S."/>
            <person name="Wang M."/>
            <person name="Zifcakova L."/>
            <person name="Wipf D."/>
            <person name="Zambonelli A."/>
            <person name="Paolocci F."/>
            <person name="Nowrousian M."/>
            <person name="Ottonello S."/>
            <person name="Baldrian P."/>
            <person name="Spatafora J.W."/>
            <person name="Henrissat B."/>
            <person name="Nagy L.G."/>
            <person name="Aury J.M."/>
            <person name="Wincker P."/>
            <person name="Grigoriev I.V."/>
            <person name="Bonfante P."/>
            <person name="Martin F.M."/>
        </authorList>
    </citation>
    <scope>NUCLEOTIDE SEQUENCE [LARGE SCALE GENOMIC DNA]</scope>
    <source>
        <strain evidence="9 10">RN42</strain>
    </source>
</reference>
<evidence type="ECO:0000256" key="6">
    <source>
        <dbReference type="SAM" id="MobiDB-lite"/>
    </source>
</evidence>
<comment type="subunit">
    <text evidence="5">Component of the origin recognition complex (ORC).</text>
</comment>
<feature type="region of interest" description="Disordered" evidence="6">
    <location>
        <begin position="1"/>
        <end position="155"/>
    </location>
</feature>
<sequence>MLKRKRPSPPPLPVPQTPRRNLNYVHAHSPTKPSALRTPMRPPPDEEDEDFDPDDLPVRNADKSAKKKSARALVQRLIRGDDSEDEEEDEEVEELARRIYSDDEDSEGEGAGATIEKETRAPKPGAKGKDKTPATPRKKKAPSPPPPNTLSGSDLYFSQHHRKVPVSNNTLATIPPLEPAEYFRLLRSYEDHKEEKENLLKLHSDSFPQWLFELSQGFNILLYGYGSKKSLVESFAEHAYSAQPSRKIMIVNGYIVTLTLKDVFNLLFTTISPDGAPKVAADHSVNLETLSTLLAERPSTQILLLVHALDSDALRPIRVQSVLSQLAHHPQISLLATTNHIRAPLLWDSATLTLYNFLFHHTTTFINYSPAECAAIEESLDMGRGGRVGGTRGVRFVLASLPSNAKLLYKMLIESQLESMSGDMANTETEGGLDYKVLYQRAVEAFVCSNDMAFRSLLKEFQDHQMVTTKKDVGGNEILCAPFEKEQLESILEDIAAV</sequence>
<comment type="subcellular location">
    <subcellularLocation>
        <location evidence="1 5">Nucleus</location>
    </subcellularLocation>
</comment>
<dbReference type="STRING" id="1160509.A0A3N4IMW8"/>
<keyword evidence="4 5" id="KW-0539">Nucleus</keyword>
<evidence type="ECO:0000259" key="7">
    <source>
        <dbReference type="Pfam" id="PF04084"/>
    </source>
</evidence>
<dbReference type="InterPro" id="IPR056773">
    <property type="entry name" value="WHD_ORC2"/>
</dbReference>
<dbReference type="Proteomes" id="UP000275078">
    <property type="component" value="Unassembled WGS sequence"/>
</dbReference>
<feature type="compositionally biased region" description="Acidic residues" evidence="6">
    <location>
        <begin position="82"/>
        <end position="93"/>
    </location>
</feature>
<dbReference type="PANTHER" id="PTHR14052:SF0">
    <property type="entry name" value="ORIGIN RECOGNITION COMPLEX SUBUNIT 2"/>
    <property type="match status" value="1"/>
</dbReference>
<organism evidence="9 10">
    <name type="scientific">Ascobolus immersus RN42</name>
    <dbReference type="NCBI Taxonomy" id="1160509"/>
    <lineage>
        <taxon>Eukaryota</taxon>
        <taxon>Fungi</taxon>
        <taxon>Dikarya</taxon>
        <taxon>Ascomycota</taxon>
        <taxon>Pezizomycotina</taxon>
        <taxon>Pezizomycetes</taxon>
        <taxon>Pezizales</taxon>
        <taxon>Ascobolaceae</taxon>
        <taxon>Ascobolus</taxon>
    </lineage>
</organism>